<feature type="compositionally biased region" description="Low complexity" evidence="1">
    <location>
        <begin position="333"/>
        <end position="348"/>
    </location>
</feature>
<feature type="region of interest" description="Disordered" evidence="1">
    <location>
        <begin position="333"/>
        <end position="395"/>
    </location>
</feature>
<dbReference type="OrthoDB" id="3239865at2"/>
<feature type="compositionally biased region" description="Acidic residues" evidence="1">
    <location>
        <begin position="358"/>
        <end position="385"/>
    </location>
</feature>
<evidence type="ECO:0000313" key="4">
    <source>
        <dbReference type="Proteomes" id="UP000195787"/>
    </source>
</evidence>
<dbReference type="Pfam" id="PF01636">
    <property type="entry name" value="APH"/>
    <property type="match status" value="1"/>
</dbReference>
<protein>
    <submittedName>
        <fullName evidence="3">Macrolide 2'-phosphotransferase</fullName>
    </submittedName>
</protein>
<evidence type="ECO:0000313" key="3">
    <source>
        <dbReference type="EMBL" id="SJM60437.1"/>
    </source>
</evidence>
<sequence>MATNPFTLAALATTAVEGIAFSAATDDGSNREYERVAATTVEGEVLSIVIPRTPKSLERMRNEVTALAAASEGVRERLPFEVTQLLGRAPVGNTELFIWRRLGGTPMELESLGDDGLAASIGAALAGIHELPTSIVADSGLPHRSSARVREDLLRVFDKAAQTGRVPAGLLERWERAADNPELWQFTPTVVHGDLGAPALRIDLGRVSGIEGWHSLSVGDPARDLAWLLGSAQFDAVDEAFVAYASHRSADRHLRARGMLHAELDIARWLLFGVDAGDQSTIDDAVSMMHALIERVDDTEDDSVKIQPQRLDTMDLSEVQQMLDKNASLGMARGSLGASGSESAAASAADHEATVPVADEEAEAADTEDADELSDLSADDLDIDDRESPESADRS</sequence>
<dbReference type="EMBL" id="FUHU01000028">
    <property type="protein sequence ID" value="SJM60437.1"/>
    <property type="molecule type" value="Genomic_DNA"/>
</dbReference>
<keyword evidence="3" id="KW-0808">Transferase</keyword>
<reference evidence="3 4" key="1">
    <citation type="submission" date="2017-02" db="EMBL/GenBank/DDBJ databases">
        <authorList>
            <person name="Peterson S.W."/>
        </authorList>
    </citation>
    <scope>NUCLEOTIDE SEQUENCE [LARGE SCALE GENOMIC DNA]</scope>
    <source>
        <strain evidence="3 4">LMG 22410</strain>
    </source>
</reference>
<organism evidence="3 4">
    <name type="scientific">Agrococcus casei LMG 22410</name>
    <dbReference type="NCBI Taxonomy" id="1255656"/>
    <lineage>
        <taxon>Bacteria</taxon>
        <taxon>Bacillati</taxon>
        <taxon>Actinomycetota</taxon>
        <taxon>Actinomycetes</taxon>
        <taxon>Micrococcales</taxon>
        <taxon>Microbacteriaceae</taxon>
        <taxon>Agrococcus</taxon>
    </lineage>
</organism>
<dbReference type="GeneID" id="303173004"/>
<dbReference type="Proteomes" id="UP000195787">
    <property type="component" value="Unassembled WGS sequence"/>
</dbReference>
<feature type="compositionally biased region" description="Basic and acidic residues" evidence="1">
    <location>
        <begin position="386"/>
        <end position="395"/>
    </location>
</feature>
<evidence type="ECO:0000256" key="1">
    <source>
        <dbReference type="SAM" id="MobiDB-lite"/>
    </source>
</evidence>
<dbReference type="Gene3D" id="3.90.1200.10">
    <property type="match status" value="1"/>
</dbReference>
<dbReference type="InterPro" id="IPR011009">
    <property type="entry name" value="Kinase-like_dom_sf"/>
</dbReference>
<dbReference type="AlphaFoldDB" id="A0A1R4FX72"/>
<keyword evidence="4" id="KW-1185">Reference proteome</keyword>
<evidence type="ECO:0000259" key="2">
    <source>
        <dbReference type="Pfam" id="PF01636"/>
    </source>
</evidence>
<dbReference type="GO" id="GO:0016740">
    <property type="term" value="F:transferase activity"/>
    <property type="evidence" value="ECO:0007669"/>
    <property type="project" value="UniProtKB-KW"/>
</dbReference>
<name>A0A1R4FX72_9MICO</name>
<feature type="domain" description="Aminoglycoside phosphotransferase" evidence="2">
    <location>
        <begin position="26"/>
        <end position="246"/>
    </location>
</feature>
<dbReference type="RefSeq" id="WP_086991868.1">
    <property type="nucleotide sequence ID" value="NZ_FUHU01000028.1"/>
</dbReference>
<accession>A0A1R4FX72</accession>
<proteinExistence type="predicted"/>
<gene>
    <name evidence="3" type="ORF">CZ674_07205</name>
</gene>
<dbReference type="InterPro" id="IPR002575">
    <property type="entry name" value="Aminoglycoside_PTrfase"/>
</dbReference>
<dbReference type="SUPFAM" id="SSF56112">
    <property type="entry name" value="Protein kinase-like (PK-like)"/>
    <property type="match status" value="1"/>
</dbReference>